<comment type="caution">
    <text evidence="2">The sequence shown here is derived from an EMBL/GenBank/DDBJ whole genome shotgun (WGS) entry which is preliminary data.</text>
</comment>
<organism evidence="2 3">
    <name type="scientific">Cohnella nanjingensis</name>
    <dbReference type="NCBI Taxonomy" id="1387779"/>
    <lineage>
        <taxon>Bacteria</taxon>
        <taxon>Bacillati</taxon>
        <taxon>Bacillota</taxon>
        <taxon>Bacilli</taxon>
        <taxon>Bacillales</taxon>
        <taxon>Paenibacillaceae</taxon>
        <taxon>Cohnella</taxon>
    </lineage>
</organism>
<dbReference type="EMBL" id="JACJVP010000029">
    <property type="protein sequence ID" value="MBB6672588.1"/>
    <property type="molecule type" value="Genomic_DNA"/>
</dbReference>
<dbReference type="SUPFAM" id="SSF47413">
    <property type="entry name" value="lambda repressor-like DNA-binding domains"/>
    <property type="match status" value="1"/>
</dbReference>
<gene>
    <name evidence="2" type="ORF">H7C19_18055</name>
</gene>
<accession>A0A7X0RRZ6</accession>
<dbReference type="Gene3D" id="1.10.260.40">
    <property type="entry name" value="lambda repressor-like DNA-binding domains"/>
    <property type="match status" value="1"/>
</dbReference>
<keyword evidence="3" id="KW-1185">Reference proteome</keyword>
<feature type="domain" description="HTH cro/C1-type" evidence="1">
    <location>
        <begin position="5"/>
        <end position="60"/>
    </location>
</feature>
<reference evidence="2 3" key="1">
    <citation type="submission" date="2020-08" db="EMBL/GenBank/DDBJ databases">
        <title>Cohnella phylogeny.</title>
        <authorList>
            <person name="Dunlap C."/>
        </authorList>
    </citation>
    <scope>NUCLEOTIDE SEQUENCE [LARGE SCALE GENOMIC DNA]</scope>
    <source>
        <strain evidence="2 3">DSM 28246</strain>
    </source>
</reference>
<name>A0A7X0RRZ6_9BACL</name>
<dbReference type="InterPro" id="IPR001387">
    <property type="entry name" value="Cro/C1-type_HTH"/>
</dbReference>
<dbReference type="GO" id="GO:0003677">
    <property type="term" value="F:DNA binding"/>
    <property type="evidence" value="ECO:0007669"/>
    <property type="project" value="InterPro"/>
</dbReference>
<dbReference type="InterPro" id="IPR010982">
    <property type="entry name" value="Lambda_DNA-bd_dom_sf"/>
</dbReference>
<evidence type="ECO:0000313" key="2">
    <source>
        <dbReference type="EMBL" id="MBB6672588.1"/>
    </source>
</evidence>
<evidence type="ECO:0000259" key="1">
    <source>
        <dbReference type="PROSITE" id="PS50943"/>
    </source>
</evidence>
<dbReference type="RefSeq" id="WP_185144069.1">
    <property type="nucleotide sequence ID" value="NZ_JACJVP010000029.1"/>
</dbReference>
<proteinExistence type="predicted"/>
<dbReference type="Proteomes" id="UP000547209">
    <property type="component" value="Unassembled WGS sequence"/>
</dbReference>
<evidence type="ECO:0000313" key="3">
    <source>
        <dbReference type="Proteomes" id="UP000547209"/>
    </source>
</evidence>
<dbReference type="AlphaFoldDB" id="A0A7X0RRZ6"/>
<sequence>MLSKLRQLRLQKGISQTYISKRLGFKHPSGYANIEMGRNRLSFEDAVIVADILGVEVSELQEDKVFFEQKLHVESKTSA</sequence>
<dbReference type="CDD" id="cd00093">
    <property type="entry name" value="HTH_XRE"/>
    <property type="match status" value="1"/>
</dbReference>
<dbReference type="Pfam" id="PF01381">
    <property type="entry name" value="HTH_3"/>
    <property type="match status" value="1"/>
</dbReference>
<dbReference type="PROSITE" id="PS50943">
    <property type="entry name" value="HTH_CROC1"/>
    <property type="match status" value="1"/>
</dbReference>
<protein>
    <submittedName>
        <fullName evidence="2">Helix-turn-helix transcriptional regulator</fullName>
    </submittedName>
</protein>
<dbReference type="SMART" id="SM00530">
    <property type="entry name" value="HTH_XRE"/>
    <property type="match status" value="1"/>
</dbReference>